<keyword evidence="1" id="KW-0812">Transmembrane</keyword>
<dbReference type="Proteomes" id="UP000552883">
    <property type="component" value="Unassembled WGS sequence"/>
</dbReference>
<gene>
    <name evidence="3" type="ORF">BJ959_001241</name>
</gene>
<evidence type="ECO:0000313" key="3">
    <source>
        <dbReference type="EMBL" id="MBB5617745.1"/>
    </source>
</evidence>
<feature type="transmembrane region" description="Helical" evidence="1">
    <location>
        <begin position="24"/>
        <end position="47"/>
    </location>
</feature>
<evidence type="ECO:0000259" key="2">
    <source>
        <dbReference type="Pfam" id="PF13828"/>
    </source>
</evidence>
<evidence type="ECO:0000256" key="1">
    <source>
        <dbReference type="SAM" id="Phobius"/>
    </source>
</evidence>
<dbReference type="Pfam" id="PF13828">
    <property type="entry name" value="DUF4190"/>
    <property type="match status" value="1"/>
</dbReference>
<keyword evidence="1" id="KW-0472">Membrane</keyword>
<feature type="domain" description="DUF4190" evidence="2">
    <location>
        <begin position="25"/>
        <end position="77"/>
    </location>
</feature>
<protein>
    <recommendedName>
        <fullName evidence="2">DUF4190 domain-containing protein</fullName>
    </recommendedName>
</protein>
<evidence type="ECO:0000313" key="4">
    <source>
        <dbReference type="Proteomes" id="UP000552883"/>
    </source>
</evidence>
<accession>A0A840X9I6</accession>
<dbReference type="AlphaFoldDB" id="A0A840X9I6"/>
<feature type="transmembrane region" description="Helical" evidence="1">
    <location>
        <begin position="59"/>
        <end position="82"/>
    </location>
</feature>
<dbReference type="RefSeq" id="WP_243739031.1">
    <property type="nucleotide sequence ID" value="NZ_BAAANZ010000006.1"/>
</dbReference>
<comment type="caution">
    <text evidence="3">The sequence shown here is derived from an EMBL/GenBank/DDBJ whole genome shotgun (WGS) entry which is preliminary data.</text>
</comment>
<organism evidence="3 4">
    <name type="scientific">Microcella frigidaquae</name>
    <dbReference type="NCBI Taxonomy" id="424758"/>
    <lineage>
        <taxon>Bacteria</taxon>
        <taxon>Bacillati</taxon>
        <taxon>Actinomycetota</taxon>
        <taxon>Actinomycetes</taxon>
        <taxon>Micrococcales</taxon>
        <taxon>Microbacteriaceae</taxon>
        <taxon>Microcella</taxon>
    </lineage>
</organism>
<keyword evidence="4" id="KW-1185">Reference proteome</keyword>
<dbReference type="InterPro" id="IPR025241">
    <property type="entry name" value="DUF4190"/>
</dbReference>
<reference evidence="3 4" key="1">
    <citation type="submission" date="2020-08" db="EMBL/GenBank/DDBJ databases">
        <title>Sequencing the genomes of 1000 actinobacteria strains.</title>
        <authorList>
            <person name="Klenk H.-P."/>
        </authorList>
    </citation>
    <scope>NUCLEOTIDE SEQUENCE [LARGE SCALE GENOMIC DNA]</scope>
    <source>
        <strain evidence="3 4">DSM 23889</strain>
    </source>
</reference>
<proteinExistence type="predicted"/>
<sequence>MTDAASPAPSPAAASGAPGARNRLAPVALVLALLVPVAGAVLGHITLRQIAQTGEGGRGLALAATIIGWVGTVAWFVFWGVFLATLNALGA</sequence>
<keyword evidence="1" id="KW-1133">Transmembrane helix</keyword>
<dbReference type="EMBL" id="JACHBS010000001">
    <property type="protein sequence ID" value="MBB5617745.1"/>
    <property type="molecule type" value="Genomic_DNA"/>
</dbReference>
<name>A0A840X9I6_9MICO</name>